<dbReference type="AlphaFoldDB" id="A0A8T3A0G7"/>
<dbReference type="Pfam" id="PF01161">
    <property type="entry name" value="PBP"/>
    <property type="match status" value="1"/>
</dbReference>
<dbReference type="FunFam" id="3.90.280.10:FF:000001">
    <property type="entry name" value="Terminal flower 1"/>
    <property type="match status" value="1"/>
</dbReference>
<comment type="similarity">
    <text evidence="1">Belongs to the phosphatidylethanolamine-binding protein family.</text>
</comment>
<dbReference type="SMR" id="A0A8T3A0G7"/>
<dbReference type="Proteomes" id="UP000829196">
    <property type="component" value="Unassembled WGS sequence"/>
</dbReference>
<dbReference type="OrthoDB" id="2506647at2759"/>
<gene>
    <name evidence="2" type="ORF">KFK09_027807</name>
</gene>
<dbReference type="Gene3D" id="3.90.280.10">
    <property type="entry name" value="PEBP-like"/>
    <property type="match status" value="1"/>
</dbReference>
<evidence type="ECO:0008006" key="4">
    <source>
        <dbReference type="Google" id="ProtNLM"/>
    </source>
</evidence>
<sequence length="195" mass="22292">MSRDPLVLERVIGDVLDPFTGTTTLRVTYGSFMVNNGKDFKPSQVVNQPRVEIGGNDLRSFYTLIMVDPDAPSPSDPSLKEYLHWLVTDIPGTTSANFGDEMMCYEGPRPSCGIHRYVFILFEQIGRKTVYCPPWRHNFNTREFAENYNLGSPVAALYFNCQRESGWGGRKLYLGRDYWVRTPDTSYRSVLHSTE</sequence>
<dbReference type="InterPro" id="IPR008914">
    <property type="entry name" value="PEBP"/>
</dbReference>
<dbReference type="PROSITE" id="PS01220">
    <property type="entry name" value="PBP"/>
    <property type="match status" value="1"/>
</dbReference>
<dbReference type="SUPFAM" id="SSF49777">
    <property type="entry name" value="PEBP-like"/>
    <property type="match status" value="1"/>
</dbReference>
<dbReference type="InterPro" id="IPR036610">
    <property type="entry name" value="PEBP-like_sf"/>
</dbReference>
<dbReference type="InterPro" id="IPR035810">
    <property type="entry name" value="PEBP_euk"/>
</dbReference>
<dbReference type="EMBL" id="JAGYWB010000019">
    <property type="protein sequence ID" value="KAI0487984.1"/>
    <property type="molecule type" value="Genomic_DNA"/>
</dbReference>
<organism evidence="2 3">
    <name type="scientific">Dendrobium nobile</name>
    <name type="common">Orchid</name>
    <dbReference type="NCBI Taxonomy" id="94219"/>
    <lineage>
        <taxon>Eukaryota</taxon>
        <taxon>Viridiplantae</taxon>
        <taxon>Streptophyta</taxon>
        <taxon>Embryophyta</taxon>
        <taxon>Tracheophyta</taxon>
        <taxon>Spermatophyta</taxon>
        <taxon>Magnoliopsida</taxon>
        <taxon>Liliopsida</taxon>
        <taxon>Asparagales</taxon>
        <taxon>Orchidaceae</taxon>
        <taxon>Epidendroideae</taxon>
        <taxon>Malaxideae</taxon>
        <taxon>Dendrobiinae</taxon>
        <taxon>Dendrobium</taxon>
    </lineage>
</organism>
<name>A0A8T3A0G7_DENNO</name>
<evidence type="ECO:0000256" key="1">
    <source>
        <dbReference type="ARBA" id="ARBA00007091"/>
    </source>
</evidence>
<dbReference type="CDD" id="cd00866">
    <property type="entry name" value="PEBP_euk"/>
    <property type="match status" value="1"/>
</dbReference>
<dbReference type="PANTHER" id="PTHR11362">
    <property type="entry name" value="PHOSPHATIDYLETHANOLAMINE-BINDING PROTEIN"/>
    <property type="match status" value="1"/>
</dbReference>
<dbReference type="PANTHER" id="PTHR11362:SF9">
    <property type="entry name" value="PROTEIN FLOWERING LOCUS T-RELATED"/>
    <property type="match status" value="1"/>
</dbReference>
<proteinExistence type="inferred from homology"/>
<comment type="caution">
    <text evidence="2">The sequence shown here is derived from an EMBL/GenBank/DDBJ whole genome shotgun (WGS) entry which is preliminary data.</text>
</comment>
<accession>A0A8T3A0G7</accession>
<reference evidence="2" key="1">
    <citation type="journal article" date="2022" name="Front. Genet.">
        <title>Chromosome-Scale Assembly of the Dendrobium nobile Genome Provides Insights Into the Molecular Mechanism of the Biosynthesis of the Medicinal Active Ingredient of Dendrobium.</title>
        <authorList>
            <person name="Xu Q."/>
            <person name="Niu S.-C."/>
            <person name="Li K.-L."/>
            <person name="Zheng P.-J."/>
            <person name="Zhang X.-J."/>
            <person name="Jia Y."/>
            <person name="Liu Y."/>
            <person name="Niu Y.-X."/>
            <person name="Yu L.-H."/>
            <person name="Chen D.-F."/>
            <person name="Zhang G.-Q."/>
        </authorList>
    </citation>
    <scope>NUCLEOTIDE SEQUENCE</scope>
    <source>
        <tissue evidence="2">Leaf</tissue>
    </source>
</reference>
<evidence type="ECO:0000313" key="3">
    <source>
        <dbReference type="Proteomes" id="UP000829196"/>
    </source>
</evidence>
<dbReference type="InterPro" id="IPR001858">
    <property type="entry name" value="Phosphatidylethanolamine-bd_CS"/>
</dbReference>
<keyword evidence="3" id="KW-1185">Reference proteome</keyword>
<protein>
    <recommendedName>
        <fullName evidence="4">Flowering locus T</fullName>
    </recommendedName>
</protein>
<evidence type="ECO:0000313" key="2">
    <source>
        <dbReference type="EMBL" id="KAI0487984.1"/>
    </source>
</evidence>